<reference evidence="2" key="1">
    <citation type="submission" date="2021-06" db="EMBL/GenBank/DDBJ databases">
        <title>Parelaphostrongylus tenuis whole genome reference sequence.</title>
        <authorList>
            <person name="Garwood T.J."/>
            <person name="Larsen P.A."/>
            <person name="Fountain-Jones N.M."/>
            <person name="Garbe J.R."/>
            <person name="Macchietto M.G."/>
            <person name="Kania S.A."/>
            <person name="Gerhold R.W."/>
            <person name="Richards J.E."/>
            <person name="Wolf T.M."/>
        </authorList>
    </citation>
    <scope>NUCLEOTIDE SEQUENCE</scope>
    <source>
        <strain evidence="2">MNPRO001-30</strain>
        <tissue evidence="2">Meninges</tissue>
    </source>
</reference>
<evidence type="ECO:0000313" key="2">
    <source>
        <dbReference type="EMBL" id="KAJ1372150.1"/>
    </source>
</evidence>
<evidence type="ECO:0008006" key="4">
    <source>
        <dbReference type="Google" id="ProtNLM"/>
    </source>
</evidence>
<dbReference type="Proteomes" id="UP001196413">
    <property type="component" value="Unassembled WGS sequence"/>
</dbReference>
<feature type="chain" id="PRO_5042251896" description="Secreted protein" evidence="1">
    <location>
        <begin position="24"/>
        <end position="229"/>
    </location>
</feature>
<dbReference type="EMBL" id="JAHQIW010007098">
    <property type="protein sequence ID" value="KAJ1372150.1"/>
    <property type="molecule type" value="Genomic_DNA"/>
</dbReference>
<keyword evidence="3" id="KW-1185">Reference proteome</keyword>
<organism evidence="2 3">
    <name type="scientific">Parelaphostrongylus tenuis</name>
    <name type="common">Meningeal worm</name>
    <dbReference type="NCBI Taxonomy" id="148309"/>
    <lineage>
        <taxon>Eukaryota</taxon>
        <taxon>Metazoa</taxon>
        <taxon>Ecdysozoa</taxon>
        <taxon>Nematoda</taxon>
        <taxon>Chromadorea</taxon>
        <taxon>Rhabditida</taxon>
        <taxon>Rhabditina</taxon>
        <taxon>Rhabditomorpha</taxon>
        <taxon>Strongyloidea</taxon>
        <taxon>Metastrongylidae</taxon>
        <taxon>Parelaphostrongylus</taxon>
    </lineage>
</organism>
<evidence type="ECO:0000256" key="1">
    <source>
        <dbReference type="SAM" id="SignalP"/>
    </source>
</evidence>
<proteinExistence type="predicted"/>
<keyword evidence="1" id="KW-0732">Signal</keyword>
<name>A0AAD5R9Z0_PARTN</name>
<feature type="signal peptide" evidence="1">
    <location>
        <begin position="1"/>
        <end position="23"/>
    </location>
</feature>
<dbReference type="AlphaFoldDB" id="A0AAD5R9Z0"/>
<protein>
    <recommendedName>
        <fullName evidence="4">Secreted protein</fullName>
    </recommendedName>
</protein>
<accession>A0AAD5R9Z0</accession>
<gene>
    <name evidence="2" type="ORF">KIN20_034229</name>
</gene>
<comment type="caution">
    <text evidence="2">The sequence shown here is derived from an EMBL/GenBank/DDBJ whole genome shotgun (WGS) entry which is preliminary data.</text>
</comment>
<sequence length="229" mass="24519">MAGLRTDRFVISLLAAISTTLECGVMPAGQMRTRDFTVTDFTLPVAMAYSTANDIQSRVPGIATSEAGARGIVQRLVMQIIAIHVFDVLERQGRSALLPDAVMSTLLSQLDVTVTYTPLMCPKVHLKIPDDMTMLANMQSGCIIAGNAVTGICTALMDAQMCMAGAQVTMTVVPDTYRTISGSLSTTNIIMANWPRAMWQSVLNKAVRTLASDPFGSHFIKAIATVSGN</sequence>
<evidence type="ECO:0000313" key="3">
    <source>
        <dbReference type="Proteomes" id="UP001196413"/>
    </source>
</evidence>